<evidence type="ECO:0000256" key="7">
    <source>
        <dbReference type="ARBA" id="ARBA00022691"/>
    </source>
</evidence>
<dbReference type="STRING" id="1220926.S2JQJ7"/>
<reference evidence="12" key="1">
    <citation type="submission" date="2013-05" db="EMBL/GenBank/DDBJ databases">
        <title>The Genome sequence of Mucor circinelloides f. circinelloides 1006PhL.</title>
        <authorList>
            <consortium name="The Broad Institute Genomics Platform"/>
            <person name="Cuomo C."/>
            <person name="Earl A."/>
            <person name="Findley K."/>
            <person name="Lee S.C."/>
            <person name="Walker B."/>
            <person name="Young S."/>
            <person name="Zeng Q."/>
            <person name="Gargeya S."/>
            <person name="Fitzgerald M."/>
            <person name="Haas B."/>
            <person name="Abouelleil A."/>
            <person name="Allen A.W."/>
            <person name="Alvarado L."/>
            <person name="Arachchi H.M."/>
            <person name="Berlin A.M."/>
            <person name="Chapman S.B."/>
            <person name="Gainer-Dewar J."/>
            <person name="Goldberg J."/>
            <person name="Griggs A."/>
            <person name="Gujja S."/>
            <person name="Hansen M."/>
            <person name="Howarth C."/>
            <person name="Imamovic A."/>
            <person name="Ireland A."/>
            <person name="Larimer J."/>
            <person name="McCowan C."/>
            <person name="Murphy C."/>
            <person name="Pearson M."/>
            <person name="Poon T.W."/>
            <person name="Priest M."/>
            <person name="Roberts A."/>
            <person name="Saif S."/>
            <person name="Shea T."/>
            <person name="Sisk P."/>
            <person name="Sykes S."/>
            <person name="Wortman J."/>
            <person name="Nusbaum C."/>
            <person name="Birren B."/>
        </authorList>
    </citation>
    <scope>NUCLEOTIDE SEQUENCE [LARGE SCALE GENOMIC DNA]</scope>
    <source>
        <strain evidence="12">1006PhL</strain>
    </source>
</reference>
<dbReference type="GO" id="GO:0032259">
    <property type="term" value="P:methylation"/>
    <property type="evidence" value="ECO:0007669"/>
    <property type="project" value="UniProtKB-KW"/>
</dbReference>
<evidence type="ECO:0000256" key="4">
    <source>
        <dbReference type="ARBA" id="ARBA00022490"/>
    </source>
</evidence>
<evidence type="ECO:0000256" key="3">
    <source>
        <dbReference type="ARBA" id="ARBA00012533"/>
    </source>
</evidence>
<dbReference type="VEuPathDB" id="FungiDB:HMPREF1544_11239"/>
<comment type="subcellular location">
    <subcellularLocation>
        <location evidence="2">Cytoplasm</location>
    </subcellularLocation>
    <subcellularLocation>
        <location evidence="1">Nucleus</location>
    </subcellularLocation>
</comment>
<keyword evidence="12" id="KW-1185">Reference proteome</keyword>
<keyword evidence="6" id="KW-0808">Transferase</keyword>
<evidence type="ECO:0000256" key="2">
    <source>
        <dbReference type="ARBA" id="ARBA00004496"/>
    </source>
</evidence>
<dbReference type="Pfam" id="PF10294">
    <property type="entry name" value="Methyltransf_16"/>
    <property type="match status" value="1"/>
</dbReference>
<organism evidence="11 12">
    <name type="scientific">Mucor circinelloides f. circinelloides (strain 1006PhL)</name>
    <name type="common">Mucormycosis agent</name>
    <name type="synonym">Calyptromyces circinelloides</name>
    <dbReference type="NCBI Taxonomy" id="1220926"/>
    <lineage>
        <taxon>Eukaryota</taxon>
        <taxon>Fungi</taxon>
        <taxon>Fungi incertae sedis</taxon>
        <taxon>Mucoromycota</taxon>
        <taxon>Mucoromycotina</taxon>
        <taxon>Mucoromycetes</taxon>
        <taxon>Mucorales</taxon>
        <taxon>Mucorineae</taxon>
        <taxon>Mucoraceae</taxon>
        <taxon>Mucor</taxon>
    </lineage>
</organism>
<feature type="region of interest" description="Disordered" evidence="10">
    <location>
        <begin position="199"/>
        <end position="237"/>
    </location>
</feature>
<evidence type="ECO:0000313" key="12">
    <source>
        <dbReference type="Proteomes" id="UP000014254"/>
    </source>
</evidence>
<feature type="compositionally biased region" description="Acidic residues" evidence="10">
    <location>
        <begin position="206"/>
        <end position="228"/>
    </location>
</feature>
<dbReference type="OrthoDB" id="1723750at2759"/>
<sequence length="372" mass="41863">MAFKFNFTNEDLDLEDNEENQQLESSLHDLSIDEKKEELNQIPSREYDILSSPLPSVIQADILHIPNLEKTLMKRTLADVKFQMAEQDNLVDDTQEADVVNMLNLSGNTDLIKGVYEGGFKTWECSIDMVQYLSGLPEEQITNKRVLELGCGSSLPSLYLLSHSNTNRVDVQDYNDQVIRYITIPNILLNTVLTVQEPSAAKTEENQEPSDSEVDSEDDEEEEEEDDEEGKRIEEDVDTCDAEAEIAGENIPTMLQQLSSRTRAFVGDWSSLPAQLNVDHEKYDMIVTSETIYAEHALPDLISVFQKALKKPDGVCYVAAKTVYFGVGGGILPFCNLLVKTQDADGDKLTYEKVFESASTVKREILKVSWDL</sequence>
<protein>
    <recommendedName>
        <fullName evidence="3">protein-histidine N-methyltransferase</fullName>
        <ecNumber evidence="3">2.1.1.85</ecNumber>
    </recommendedName>
</protein>
<dbReference type="Proteomes" id="UP000014254">
    <property type="component" value="Unassembled WGS sequence"/>
</dbReference>
<dbReference type="eggNOG" id="KOG2920">
    <property type="taxonomic scope" value="Eukaryota"/>
</dbReference>
<evidence type="ECO:0000256" key="10">
    <source>
        <dbReference type="SAM" id="MobiDB-lite"/>
    </source>
</evidence>
<evidence type="ECO:0000256" key="6">
    <source>
        <dbReference type="ARBA" id="ARBA00022679"/>
    </source>
</evidence>
<dbReference type="GO" id="GO:0018064">
    <property type="term" value="F:protein-L-histidine N-tele-methyltransferase activity"/>
    <property type="evidence" value="ECO:0007669"/>
    <property type="project" value="UniProtKB-EC"/>
</dbReference>
<dbReference type="PANTHER" id="PTHR14614">
    <property type="entry name" value="HEPATOCELLULAR CARCINOMA-ASSOCIATED ANTIGEN"/>
    <property type="match status" value="1"/>
</dbReference>
<keyword evidence="7" id="KW-0949">S-adenosyl-L-methionine</keyword>
<dbReference type="SUPFAM" id="SSF53335">
    <property type="entry name" value="S-adenosyl-L-methionine-dependent methyltransferases"/>
    <property type="match status" value="1"/>
</dbReference>
<comment type="similarity">
    <text evidence="9">Belongs to the methyltransferase superfamily. METTL18 family.</text>
</comment>
<dbReference type="GO" id="GO:0005737">
    <property type="term" value="C:cytoplasm"/>
    <property type="evidence" value="ECO:0007669"/>
    <property type="project" value="UniProtKB-SubCell"/>
</dbReference>
<dbReference type="GO" id="GO:0005634">
    <property type="term" value="C:nucleus"/>
    <property type="evidence" value="ECO:0007669"/>
    <property type="project" value="UniProtKB-SubCell"/>
</dbReference>
<dbReference type="Gene3D" id="3.40.50.150">
    <property type="entry name" value="Vaccinia Virus protein VP39"/>
    <property type="match status" value="1"/>
</dbReference>
<keyword evidence="4" id="KW-0963">Cytoplasm</keyword>
<dbReference type="AlphaFoldDB" id="S2JQJ7"/>
<dbReference type="InterPro" id="IPR029063">
    <property type="entry name" value="SAM-dependent_MTases_sf"/>
</dbReference>
<dbReference type="PANTHER" id="PTHR14614:SF39">
    <property type="entry name" value="HISTIDINE PROTEIN METHYLTRANSFERASE 1 HOMOLOG"/>
    <property type="match status" value="1"/>
</dbReference>
<evidence type="ECO:0000256" key="9">
    <source>
        <dbReference type="ARBA" id="ARBA00038126"/>
    </source>
</evidence>
<proteinExistence type="inferred from homology"/>
<keyword evidence="8" id="KW-0539">Nucleus</keyword>
<dbReference type="OMA" id="ADVKFQM"/>
<gene>
    <name evidence="11" type="ORF">HMPREF1544_11239</name>
</gene>
<dbReference type="InParanoid" id="S2JQJ7"/>
<dbReference type="FunCoup" id="S2JQJ7">
    <property type="interactions" value="398"/>
</dbReference>
<name>S2JQJ7_MUCC1</name>
<accession>S2JQJ7</accession>
<evidence type="ECO:0000313" key="11">
    <source>
        <dbReference type="EMBL" id="EPB82035.1"/>
    </source>
</evidence>
<evidence type="ECO:0000256" key="5">
    <source>
        <dbReference type="ARBA" id="ARBA00022603"/>
    </source>
</evidence>
<keyword evidence="5" id="KW-0489">Methyltransferase</keyword>
<dbReference type="InterPro" id="IPR019410">
    <property type="entry name" value="Methyltransf_16"/>
</dbReference>
<evidence type="ECO:0000256" key="1">
    <source>
        <dbReference type="ARBA" id="ARBA00004123"/>
    </source>
</evidence>
<dbReference type="EC" id="2.1.1.85" evidence="3"/>
<evidence type="ECO:0000256" key="8">
    <source>
        <dbReference type="ARBA" id="ARBA00023242"/>
    </source>
</evidence>
<dbReference type="EMBL" id="KE124134">
    <property type="protein sequence ID" value="EPB82035.1"/>
    <property type="molecule type" value="Genomic_DNA"/>
</dbReference>